<evidence type="ECO:0000313" key="1">
    <source>
        <dbReference type="EMBL" id="MPN51032.1"/>
    </source>
</evidence>
<sequence length="34" mass="3510">MLAAFAHDLDGNPAGHMQGMDGRVRGVDMLAALA</sequence>
<protein>
    <submittedName>
        <fullName evidence="1">Uncharacterized protein</fullName>
    </submittedName>
</protein>
<gene>
    <name evidence="1" type="ORF">SDC9_198673</name>
</gene>
<name>A0A645IJJ4_9ZZZZ</name>
<accession>A0A645IJJ4</accession>
<dbReference type="EMBL" id="VSSQ01115723">
    <property type="protein sequence ID" value="MPN51032.1"/>
    <property type="molecule type" value="Genomic_DNA"/>
</dbReference>
<proteinExistence type="predicted"/>
<reference evidence="1" key="1">
    <citation type="submission" date="2019-08" db="EMBL/GenBank/DDBJ databases">
        <authorList>
            <person name="Kucharzyk K."/>
            <person name="Murdoch R.W."/>
            <person name="Higgins S."/>
            <person name="Loffler F."/>
        </authorList>
    </citation>
    <scope>NUCLEOTIDE SEQUENCE</scope>
</reference>
<organism evidence="1">
    <name type="scientific">bioreactor metagenome</name>
    <dbReference type="NCBI Taxonomy" id="1076179"/>
    <lineage>
        <taxon>unclassified sequences</taxon>
        <taxon>metagenomes</taxon>
        <taxon>ecological metagenomes</taxon>
    </lineage>
</organism>
<comment type="caution">
    <text evidence="1">The sequence shown here is derived from an EMBL/GenBank/DDBJ whole genome shotgun (WGS) entry which is preliminary data.</text>
</comment>
<dbReference type="AlphaFoldDB" id="A0A645IJJ4"/>